<proteinExistence type="predicted"/>
<dbReference type="Proteomes" id="UP000077755">
    <property type="component" value="Chromosome 3"/>
</dbReference>
<dbReference type="EMBL" id="CP093345">
    <property type="protein sequence ID" value="WOG90865.1"/>
    <property type="molecule type" value="Genomic_DNA"/>
</dbReference>
<keyword evidence="2" id="KW-1185">Reference proteome</keyword>
<reference evidence="1" key="2">
    <citation type="submission" date="2022-03" db="EMBL/GenBank/DDBJ databases">
        <title>Draft title - Genomic analysis of global carrot germplasm unveils the trajectory of domestication and the origin of high carotenoid orange carrot.</title>
        <authorList>
            <person name="Iorizzo M."/>
            <person name="Ellison S."/>
            <person name="Senalik D."/>
            <person name="Macko-Podgorni A."/>
            <person name="Grzebelus D."/>
            <person name="Bostan H."/>
            <person name="Rolling W."/>
            <person name="Curaba J."/>
            <person name="Simon P."/>
        </authorList>
    </citation>
    <scope>NUCLEOTIDE SEQUENCE</scope>
    <source>
        <tissue evidence="1">Leaf</tissue>
    </source>
</reference>
<name>A0A165ZLM9_DAUCS</name>
<reference evidence="1" key="1">
    <citation type="journal article" date="2016" name="Nat. Genet.">
        <title>A high-quality carrot genome assembly provides new insights into carotenoid accumulation and asterid genome evolution.</title>
        <authorList>
            <person name="Iorizzo M."/>
            <person name="Ellison S."/>
            <person name="Senalik D."/>
            <person name="Zeng P."/>
            <person name="Satapoomin P."/>
            <person name="Huang J."/>
            <person name="Bowman M."/>
            <person name="Iovene M."/>
            <person name="Sanseverino W."/>
            <person name="Cavagnaro P."/>
            <person name="Yildiz M."/>
            <person name="Macko-Podgorni A."/>
            <person name="Moranska E."/>
            <person name="Grzebelus E."/>
            <person name="Grzebelus D."/>
            <person name="Ashrafi H."/>
            <person name="Zheng Z."/>
            <person name="Cheng S."/>
            <person name="Spooner D."/>
            <person name="Van Deynze A."/>
            <person name="Simon P."/>
        </authorList>
    </citation>
    <scope>NUCLEOTIDE SEQUENCE</scope>
    <source>
        <tissue evidence="1">Leaf</tissue>
    </source>
</reference>
<sequence length="54" mass="5910">MVDVHSMLETLGTGLSGLVEVTEKYHQTLDASIAKNFSDNGCIDFMSHSTDSLY</sequence>
<protein>
    <submittedName>
        <fullName evidence="1">Uncharacterized protein</fullName>
    </submittedName>
</protein>
<organism evidence="1 2">
    <name type="scientific">Daucus carota subsp. sativus</name>
    <name type="common">Carrot</name>
    <dbReference type="NCBI Taxonomy" id="79200"/>
    <lineage>
        <taxon>Eukaryota</taxon>
        <taxon>Viridiplantae</taxon>
        <taxon>Streptophyta</taxon>
        <taxon>Embryophyta</taxon>
        <taxon>Tracheophyta</taxon>
        <taxon>Spermatophyta</taxon>
        <taxon>Magnoliopsida</taxon>
        <taxon>eudicotyledons</taxon>
        <taxon>Gunneridae</taxon>
        <taxon>Pentapetalae</taxon>
        <taxon>asterids</taxon>
        <taxon>campanulids</taxon>
        <taxon>Apiales</taxon>
        <taxon>Apiaceae</taxon>
        <taxon>Apioideae</taxon>
        <taxon>Scandiceae</taxon>
        <taxon>Daucinae</taxon>
        <taxon>Daucus</taxon>
        <taxon>Daucus sect. Daucus</taxon>
    </lineage>
</organism>
<dbReference type="PANTHER" id="PTHR31268:SF32">
    <property type="entry name" value="GALACTINOL--SUCROSE GALACTOSYLTRANSFERASE 2-RELATED"/>
    <property type="match status" value="1"/>
</dbReference>
<dbReference type="InterPro" id="IPR008811">
    <property type="entry name" value="Glycosyl_hydrolases_36"/>
</dbReference>
<dbReference type="PANTHER" id="PTHR31268">
    <property type="match status" value="1"/>
</dbReference>
<dbReference type="AlphaFoldDB" id="A0A165ZLM9"/>
<dbReference type="Gramene" id="KZN00184">
    <property type="protein sequence ID" value="KZN00184"/>
    <property type="gene ID" value="DCAR_008938"/>
</dbReference>
<gene>
    <name evidence="1" type="ORF">DCAR_0310111</name>
</gene>
<dbReference type="Pfam" id="PF05691">
    <property type="entry name" value="Raffinose_syn"/>
    <property type="match status" value="1"/>
</dbReference>
<evidence type="ECO:0000313" key="2">
    <source>
        <dbReference type="Proteomes" id="UP000077755"/>
    </source>
</evidence>
<evidence type="ECO:0000313" key="1">
    <source>
        <dbReference type="EMBL" id="WOG90865.1"/>
    </source>
</evidence>
<accession>A0A165ZLM9</accession>